<dbReference type="Gene3D" id="1.10.10.10">
    <property type="entry name" value="Winged helix-like DNA-binding domain superfamily/Winged helix DNA-binding domain"/>
    <property type="match status" value="1"/>
</dbReference>
<dbReference type="InterPro" id="IPR036388">
    <property type="entry name" value="WH-like_DNA-bd_sf"/>
</dbReference>
<dbReference type="SUPFAM" id="SSF46785">
    <property type="entry name" value="Winged helix' DNA-binding domain"/>
    <property type="match status" value="1"/>
</dbReference>
<proteinExistence type="predicted"/>
<name>A0A7C3J4E6_9CREN</name>
<dbReference type="InterPro" id="IPR001845">
    <property type="entry name" value="HTH_ArsR_DNA-bd_dom"/>
</dbReference>
<organism evidence="2">
    <name type="scientific">Candidatus Methanomethylicus mesodigestus</name>
    <dbReference type="NCBI Taxonomy" id="1867258"/>
    <lineage>
        <taxon>Archaea</taxon>
        <taxon>Thermoproteota</taxon>
        <taxon>Methanosuratincolia</taxon>
        <taxon>Candidatus Methanomethylicales</taxon>
        <taxon>Candidatus Methanomethylicaceae</taxon>
        <taxon>Candidatus Methanomethylicus</taxon>
    </lineage>
</organism>
<sequence length="191" mass="21869">MKGEPVYREILRGVYELKISHFNIRSLSKATGVPPSTVSHSLKQLKEMGAIDVGRSGLTVKNPKKILLYWCSVRRLAPSVIYRKHLEMAVEEIEGLVPPSTIFTAFTAFKRRFEYAPAEYSEVYAYGELDEFRARFGSPSLPKERNNLIVMAPDAHLKRLGRATLAQIYADLWNIPSWYSQDFINELDKMI</sequence>
<dbReference type="InterPro" id="IPR036390">
    <property type="entry name" value="WH_DNA-bd_sf"/>
</dbReference>
<dbReference type="AlphaFoldDB" id="A0A7C3J4E6"/>
<reference evidence="2" key="1">
    <citation type="journal article" date="2020" name="mSystems">
        <title>Genome- and Community-Level Interaction Insights into Carbon Utilization and Element Cycling Functions of Hydrothermarchaeota in Hydrothermal Sediment.</title>
        <authorList>
            <person name="Zhou Z."/>
            <person name="Liu Y."/>
            <person name="Xu W."/>
            <person name="Pan J."/>
            <person name="Luo Z.H."/>
            <person name="Li M."/>
        </authorList>
    </citation>
    <scope>NUCLEOTIDE SEQUENCE [LARGE SCALE GENOMIC DNA]</scope>
    <source>
        <strain evidence="2">SpSt-468</strain>
    </source>
</reference>
<evidence type="ECO:0000259" key="1">
    <source>
        <dbReference type="Pfam" id="PF01022"/>
    </source>
</evidence>
<evidence type="ECO:0000313" key="2">
    <source>
        <dbReference type="EMBL" id="HFK20797.1"/>
    </source>
</evidence>
<comment type="caution">
    <text evidence="2">The sequence shown here is derived from an EMBL/GenBank/DDBJ whole genome shotgun (WGS) entry which is preliminary data.</text>
</comment>
<dbReference type="Pfam" id="PF01022">
    <property type="entry name" value="HTH_5"/>
    <property type="match status" value="1"/>
</dbReference>
<feature type="domain" description="HTH arsR-type" evidence="1">
    <location>
        <begin position="23"/>
        <end position="50"/>
    </location>
</feature>
<accession>A0A7C3J4E6</accession>
<dbReference type="GO" id="GO:0003700">
    <property type="term" value="F:DNA-binding transcription factor activity"/>
    <property type="evidence" value="ECO:0007669"/>
    <property type="project" value="InterPro"/>
</dbReference>
<gene>
    <name evidence="2" type="ORF">ENS19_05875</name>
</gene>
<protein>
    <submittedName>
        <fullName evidence="2">ArsR family transcriptional regulator</fullName>
    </submittedName>
</protein>
<dbReference type="EMBL" id="DSTX01000011">
    <property type="protein sequence ID" value="HFK20797.1"/>
    <property type="molecule type" value="Genomic_DNA"/>
</dbReference>